<reference evidence="3 4" key="1">
    <citation type="submission" date="2023-03" db="EMBL/GenBank/DDBJ databases">
        <title>High-quality genome of Scylla paramamosain provides insights in environmental adaptation.</title>
        <authorList>
            <person name="Zhang L."/>
        </authorList>
    </citation>
    <scope>NUCLEOTIDE SEQUENCE [LARGE SCALE GENOMIC DNA]</scope>
    <source>
        <strain evidence="3">LZ_2023a</strain>
        <tissue evidence="3">Muscle</tissue>
    </source>
</reference>
<evidence type="ECO:0000256" key="2">
    <source>
        <dbReference type="SAM" id="SignalP"/>
    </source>
</evidence>
<dbReference type="EMBL" id="JARAKH010000030">
    <property type="protein sequence ID" value="KAK8387005.1"/>
    <property type="molecule type" value="Genomic_DNA"/>
</dbReference>
<gene>
    <name evidence="3" type="ORF">O3P69_017982</name>
</gene>
<accession>A0AAW0THT0</accession>
<proteinExistence type="predicted"/>
<evidence type="ECO:0000256" key="1">
    <source>
        <dbReference type="SAM" id="Phobius"/>
    </source>
</evidence>
<keyword evidence="4" id="KW-1185">Reference proteome</keyword>
<dbReference type="AlphaFoldDB" id="A0AAW0THT0"/>
<evidence type="ECO:0000313" key="3">
    <source>
        <dbReference type="EMBL" id="KAK8387005.1"/>
    </source>
</evidence>
<keyword evidence="1" id="KW-0472">Membrane</keyword>
<feature type="signal peptide" evidence="2">
    <location>
        <begin position="1"/>
        <end position="21"/>
    </location>
</feature>
<feature type="chain" id="PRO_5043934436" evidence="2">
    <location>
        <begin position="22"/>
        <end position="243"/>
    </location>
</feature>
<keyword evidence="1" id="KW-0812">Transmembrane</keyword>
<evidence type="ECO:0000313" key="4">
    <source>
        <dbReference type="Proteomes" id="UP001487740"/>
    </source>
</evidence>
<feature type="transmembrane region" description="Helical" evidence="1">
    <location>
        <begin position="64"/>
        <end position="83"/>
    </location>
</feature>
<comment type="caution">
    <text evidence="3">The sequence shown here is derived from an EMBL/GenBank/DDBJ whole genome shotgun (WGS) entry which is preliminary data.</text>
</comment>
<dbReference type="Proteomes" id="UP001487740">
    <property type="component" value="Unassembled WGS sequence"/>
</dbReference>
<name>A0AAW0THT0_SCYPA</name>
<sequence length="243" mass="25856">MVAVDALLAVVVLGVAGVCEASDDGDEMTTSDVASVVLEQIQSHLASASYSLQGRMYGSCTDSFSIFGFLAFLLALLDLVMELQNMNETGRRRREATDEAENEVTDLTCQDLEMQEAASASYSLLRGFLNALAAQDQECANKFVCEGAEEAAAAGPLGEVVSRVASQNAASWLLKVNSTLFADAEEAGQAGARKEGCALRFSQCLAVPLAYRYPGVSRDETLPALAYQSVLEEIMDVASLTLL</sequence>
<protein>
    <submittedName>
        <fullName evidence="3">Uncharacterized protein</fullName>
    </submittedName>
</protein>
<organism evidence="3 4">
    <name type="scientific">Scylla paramamosain</name>
    <name type="common">Mud crab</name>
    <dbReference type="NCBI Taxonomy" id="85552"/>
    <lineage>
        <taxon>Eukaryota</taxon>
        <taxon>Metazoa</taxon>
        <taxon>Ecdysozoa</taxon>
        <taxon>Arthropoda</taxon>
        <taxon>Crustacea</taxon>
        <taxon>Multicrustacea</taxon>
        <taxon>Malacostraca</taxon>
        <taxon>Eumalacostraca</taxon>
        <taxon>Eucarida</taxon>
        <taxon>Decapoda</taxon>
        <taxon>Pleocyemata</taxon>
        <taxon>Brachyura</taxon>
        <taxon>Eubrachyura</taxon>
        <taxon>Portunoidea</taxon>
        <taxon>Portunidae</taxon>
        <taxon>Portuninae</taxon>
        <taxon>Scylla</taxon>
    </lineage>
</organism>
<keyword evidence="2" id="KW-0732">Signal</keyword>
<keyword evidence="1" id="KW-1133">Transmembrane helix</keyword>